<evidence type="ECO:0000313" key="1">
    <source>
        <dbReference type="EMBL" id="MBJ7601927.1"/>
    </source>
</evidence>
<dbReference type="GO" id="GO:0006974">
    <property type="term" value="P:DNA damage response"/>
    <property type="evidence" value="ECO:0007669"/>
    <property type="project" value="TreeGrafter"/>
</dbReference>
<accession>A0A934NGB8</accession>
<proteinExistence type="predicted"/>
<dbReference type="PANTHER" id="PTHR34387:SF2">
    <property type="entry name" value="SLR1258 PROTEIN"/>
    <property type="match status" value="1"/>
</dbReference>
<dbReference type="Pfam" id="PF04402">
    <property type="entry name" value="SIMPL"/>
    <property type="match status" value="1"/>
</dbReference>
<dbReference type="RefSeq" id="WP_338176314.1">
    <property type="nucleotide sequence ID" value="NZ_JAEKNQ010000010.1"/>
</dbReference>
<sequence>MTRLEGPPDAALDQVARRSAALEEAFTAAGLTAADWSSSGVSVRPESEWDAQRQEHRHRGHRAIVQVMVAHHDPKLASRLVREAVQQAGAEVVGPSWTLSSSHPARAQACAEAARDAHRRAVAYAGALGLRVGAVAEVSEAALRPAPPPQPRAMMRTAAVSDSAPELNLDPGDADITAIVQVTFDLEPA</sequence>
<dbReference type="EMBL" id="JAEKNQ010000010">
    <property type="protein sequence ID" value="MBJ7601927.1"/>
    <property type="molecule type" value="Genomic_DNA"/>
</dbReference>
<evidence type="ECO:0000313" key="2">
    <source>
        <dbReference type="Proteomes" id="UP000620075"/>
    </source>
</evidence>
<organism evidence="1 2">
    <name type="scientific">Candidatus Dormiibacter inghamiae</name>
    <dbReference type="NCBI Taxonomy" id="3127013"/>
    <lineage>
        <taxon>Bacteria</taxon>
        <taxon>Bacillati</taxon>
        <taxon>Candidatus Dormiibacterota</taxon>
        <taxon>Candidatus Dormibacteria</taxon>
        <taxon>Candidatus Dormibacterales</taxon>
        <taxon>Candidatus Dormibacteraceae</taxon>
        <taxon>Candidatus Dormiibacter</taxon>
    </lineage>
</organism>
<dbReference type="AlphaFoldDB" id="A0A934NGB8"/>
<dbReference type="Gene3D" id="3.30.110.170">
    <property type="entry name" value="Protein of unknown function (DUF541), domain 1"/>
    <property type="match status" value="1"/>
</dbReference>
<dbReference type="Gene3D" id="3.30.70.2970">
    <property type="entry name" value="Protein of unknown function (DUF541), domain 2"/>
    <property type="match status" value="1"/>
</dbReference>
<reference evidence="1 2" key="1">
    <citation type="submission" date="2020-10" db="EMBL/GenBank/DDBJ databases">
        <title>Ca. Dormibacterota MAGs.</title>
        <authorList>
            <person name="Montgomery K."/>
        </authorList>
    </citation>
    <scope>NUCLEOTIDE SEQUENCE [LARGE SCALE GENOMIC DNA]</scope>
    <source>
        <strain evidence="1">SC8811_S16_3</strain>
    </source>
</reference>
<dbReference type="PANTHER" id="PTHR34387">
    <property type="entry name" value="SLR1258 PROTEIN"/>
    <property type="match status" value="1"/>
</dbReference>
<name>A0A934NGB8_9BACT</name>
<protein>
    <submittedName>
        <fullName evidence="1">SIMPL domain-containing protein</fullName>
    </submittedName>
</protein>
<gene>
    <name evidence="1" type="ORF">JF888_01805</name>
</gene>
<comment type="caution">
    <text evidence="1">The sequence shown here is derived from an EMBL/GenBank/DDBJ whole genome shotgun (WGS) entry which is preliminary data.</text>
</comment>
<dbReference type="InterPro" id="IPR052022">
    <property type="entry name" value="26kDa_periplasmic_antigen"/>
</dbReference>
<dbReference type="Proteomes" id="UP000620075">
    <property type="component" value="Unassembled WGS sequence"/>
</dbReference>
<dbReference type="InterPro" id="IPR007497">
    <property type="entry name" value="SIMPL/DUF541"/>
</dbReference>